<evidence type="ECO:0000313" key="2">
    <source>
        <dbReference type="EMBL" id="OYQ19332.1"/>
    </source>
</evidence>
<evidence type="ECO:0000259" key="1">
    <source>
        <dbReference type="Pfam" id="PF01882"/>
    </source>
</evidence>
<accession>A0A255XR00</accession>
<keyword evidence="3" id="KW-1185">Reference proteome</keyword>
<gene>
    <name evidence="2" type="ORF">CHR90_07835</name>
</gene>
<dbReference type="PANTHER" id="PTHR33608:SF6">
    <property type="entry name" value="BLL2464 PROTEIN"/>
    <property type="match status" value="1"/>
</dbReference>
<name>A0A255XR00_9PROT</name>
<dbReference type="InterPro" id="IPR002881">
    <property type="entry name" value="DUF58"/>
</dbReference>
<dbReference type="Pfam" id="PF01882">
    <property type="entry name" value="DUF58"/>
    <property type="match status" value="1"/>
</dbReference>
<evidence type="ECO:0000313" key="3">
    <source>
        <dbReference type="Proteomes" id="UP000216361"/>
    </source>
</evidence>
<comment type="caution">
    <text evidence="2">The sequence shown here is derived from an EMBL/GenBank/DDBJ whole genome shotgun (WGS) entry which is preliminary data.</text>
</comment>
<feature type="domain" description="DUF58" evidence="1">
    <location>
        <begin position="55"/>
        <end position="255"/>
    </location>
</feature>
<dbReference type="Proteomes" id="UP000216361">
    <property type="component" value="Unassembled WGS sequence"/>
</dbReference>
<dbReference type="AlphaFoldDB" id="A0A255XR00"/>
<organism evidence="2 3">
    <name type="scientific">Elstera cyanobacteriorum</name>
    <dbReference type="NCBI Taxonomy" id="2022747"/>
    <lineage>
        <taxon>Bacteria</taxon>
        <taxon>Pseudomonadati</taxon>
        <taxon>Pseudomonadota</taxon>
        <taxon>Alphaproteobacteria</taxon>
        <taxon>Rhodospirillales</taxon>
        <taxon>Rhodospirillaceae</taxon>
        <taxon>Elstera</taxon>
    </lineage>
</organism>
<dbReference type="OrthoDB" id="9794556at2"/>
<dbReference type="EMBL" id="NOXS01000031">
    <property type="protein sequence ID" value="OYQ19332.1"/>
    <property type="molecule type" value="Genomic_DNA"/>
</dbReference>
<proteinExistence type="predicted"/>
<sequence>MATGAPLPLERQHAAVDAARGLPPLLVAALRVASTVAPGVHGRRRVGTGDSFWQFRPYGAGDSMARIDWRQSGKSDALFIRDQEWEAAQSLWLWRDLSPSMDYRSGPALPSKRERAEVLALALASLLIRAGERVALLGGADRPSASRTTLPRLALRLAEEALGDGLPPAVPVPRYGRVLLFGDFFTDPEALGARLRGLADRGVQGHLVQVLDPAEVALPFKGRIRFLDSESRDEMLARRVEDIRPAYRARLDAHTAALADLARRLGWGFVRHTTDQAPTVALVTLYQQLSDGGGRERGAR</sequence>
<reference evidence="2 3" key="1">
    <citation type="submission" date="2017-07" db="EMBL/GenBank/DDBJ databases">
        <title>Elstera cyanobacteriorum sp. nov., a novel bacterium isolated from cyanobacterial aggregates in a eutrophic lake.</title>
        <authorList>
            <person name="Cai H."/>
        </authorList>
    </citation>
    <scope>NUCLEOTIDE SEQUENCE [LARGE SCALE GENOMIC DNA]</scope>
    <source>
        <strain evidence="2 3">TH019</strain>
    </source>
</reference>
<protein>
    <recommendedName>
        <fullName evidence="1">DUF58 domain-containing protein</fullName>
    </recommendedName>
</protein>
<dbReference type="RefSeq" id="WP_094408436.1">
    <property type="nucleotide sequence ID" value="NZ_BMJZ01000004.1"/>
</dbReference>
<dbReference type="PANTHER" id="PTHR33608">
    <property type="entry name" value="BLL2464 PROTEIN"/>
    <property type="match status" value="1"/>
</dbReference>